<name>P88823_SHV2</name>
<proteinExistence type="predicted"/>
<feature type="region of interest" description="Disordered" evidence="1">
    <location>
        <begin position="132"/>
        <end position="165"/>
    </location>
</feature>
<feature type="compositionally biased region" description="Basic and acidic residues" evidence="1">
    <location>
        <begin position="16"/>
        <end position="33"/>
    </location>
</feature>
<feature type="compositionally biased region" description="Pro residues" evidence="1">
    <location>
        <begin position="144"/>
        <end position="153"/>
    </location>
</feature>
<organism evidence="3">
    <name type="scientific">Saimiriine herpesvirus 2</name>
    <name type="common">SaHV-2</name>
    <name type="synonym">Herpesvirus saimiri</name>
    <dbReference type="NCBI Taxonomy" id="10381"/>
    <lineage>
        <taxon>Viruses</taxon>
        <taxon>Duplodnaviria</taxon>
        <taxon>Heunggongvirae</taxon>
        <taxon>Peploviricota</taxon>
        <taxon>Herviviricetes</taxon>
        <taxon>Herpesvirales</taxon>
        <taxon>Orthoherpesviridae</taxon>
        <taxon>Gammaherpesvirinae</taxon>
        <taxon>Rhadinovirus</taxon>
        <taxon>Rhadinovirus saimiriinegamma2</taxon>
    </lineage>
</organism>
<evidence type="ECO:0000256" key="1">
    <source>
        <dbReference type="SAM" id="MobiDB-lite"/>
    </source>
</evidence>
<evidence type="ECO:0000256" key="2">
    <source>
        <dbReference type="SAM" id="Phobius"/>
    </source>
</evidence>
<feature type="region of interest" description="Disordered" evidence="1">
    <location>
        <begin position="1"/>
        <end position="71"/>
    </location>
</feature>
<feature type="compositionally biased region" description="Basic and acidic residues" evidence="1">
    <location>
        <begin position="40"/>
        <end position="50"/>
    </location>
</feature>
<dbReference type="EMBL" id="X99518">
    <property type="protein sequence ID" value="CAA67870.1"/>
    <property type="molecule type" value="Genomic_DNA"/>
</dbReference>
<keyword evidence="2" id="KW-0812">Transmembrane</keyword>
<reference evidence="3" key="1">
    <citation type="journal article" date="1997" name="J. Virol.">
        <title>Functional phenotype of transformed human alpha/beta and gamma/delta T cells determined by different subgroup C strains of herpesvirus saimiri.</title>
        <authorList>
            <person name="Fickenscher H."/>
            <person name="Bokel C."/>
            <person name="Knappe A."/>
            <person name="Biesinger B."/>
            <person name="Meinl E."/>
            <person name="Fleischer B."/>
            <person name="Fleckenstein B."/>
            <person name="Broker B.M."/>
        </authorList>
    </citation>
    <scope>NUCLEOTIDE SEQUENCE</scope>
    <source>
        <strain evidence="3">C139</strain>
    </source>
</reference>
<feature type="compositionally biased region" description="Low complexity" evidence="1">
    <location>
        <begin position="52"/>
        <end position="67"/>
    </location>
</feature>
<gene>
    <name evidence="3" type="primary">TipC139</name>
</gene>
<evidence type="ECO:0000313" key="3">
    <source>
        <dbReference type="EMBL" id="CAA67870.1"/>
    </source>
</evidence>
<keyword evidence="2" id="KW-1133">Transmembrane helix</keyword>
<organismHost>
    <name type="scientific">Saimiri sciureus</name>
    <name type="common">Common squirrel monkey</name>
    <dbReference type="NCBI Taxonomy" id="9521"/>
</organismHost>
<keyword evidence="2" id="KW-0472">Membrane</keyword>
<sequence>MASKGEEIELTEIQETENKRTAEEMASKEKETELTEILETENKRKAEEKLPSCSEETTDTSSSSSSEQVPAPIEVNVNIETSTYMPQNVLTDLNCLYTSFEDARAQGKGLVRHNSEDLESFLKKYPRDYRKPKRDLSETWDPGMPKPPLPPRPANLGASQASTLGPHVREPNFKQLRQRKANEEKIVKDLKRLENKVNIILCLVVVILAILILVTGLSILFIRMKS</sequence>
<accession>P88823</accession>
<feature type="transmembrane region" description="Helical" evidence="2">
    <location>
        <begin position="197"/>
        <end position="222"/>
    </location>
</feature>
<protein>
    <submittedName>
        <fullName evidence="3">TipC139 protein</fullName>
    </submittedName>
</protein>